<keyword evidence="9" id="KW-1185">Reference proteome</keyword>
<organism evidence="8 9">
    <name type="scientific">Coniophora puteana (strain RWD-64-598)</name>
    <name type="common">Brown rot fungus</name>
    <dbReference type="NCBI Taxonomy" id="741705"/>
    <lineage>
        <taxon>Eukaryota</taxon>
        <taxon>Fungi</taxon>
        <taxon>Dikarya</taxon>
        <taxon>Basidiomycota</taxon>
        <taxon>Agaricomycotina</taxon>
        <taxon>Agaricomycetes</taxon>
        <taxon>Agaricomycetidae</taxon>
        <taxon>Boletales</taxon>
        <taxon>Coniophorineae</taxon>
        <taxon>Coniophoraceae</taxon>
        <taxon>Coniophora</taxon>
    </lineage>
</organism>
<dbReference type="GeneID" id="19202937"/>
<dbReference type="GO" id="GO:0003755">
    <property type="term" value="F:peptidyl-prolyl cis-trans isomerase activity"/>
    <property type="evidence" value="ECO:0007669"/>
    <property type="project" value="UniProtKB-KW"/>
</dbReference>
<evidence type="ECO:0000256" key="5">
    <source>
        <dbReference type="PROSITE-ProRule" id="PRU00277"/>
    </source>
</evidence>
<keyword evidence="6" id="KW-0732">Signal</keyword>
<gene>
    <name evidence="8" type="ORF">CONPUDRAFT_151891</name>
</gene>
<dbReference type="AlphaFoldDB" id="A0A5M3MVT9"/>
<protein>
    <recommendedName>
        <fullName evidence="2 5">peptidylprolyl isomerase</fullName>
        <ecNumber evidence="2 5">5.2.1.8</ecNumber>
    </recommendedName>
</protein>
<keyword evidence="4 5" id="KW-0413">Isomerase</keyword>
<dbReference type="PANTHER" id="PTHR45779:SF7">
    <property type="entry name" value="PEPTIDYLPROLYL ISOMERASE"/>
    <property type="match status" value="1"/>
</dbReference>
<feature type="chain" id="PRO_5024385999" description="peptidylprolyl isomerase" evidence="6">
    <location>
        <begin position="20"/>
        <end position="144"/>
    </location>
</feature>
<dbReference type="Gene3D" id="3.10.50.40">
    <property type="match status" value="1"/>
</dbReference>
<dbReference type="SUPFAM" id="SSF54534">
    <property type="entry name" value="FKBP-like"/>
    <property type="match status" value="1"/>
</dbReference>
<evidence type="ECO:0000256" key="4">
    <source>
        <dbReference type="ARBA" id="ARBA00023235"/>
    </source>
</evidence>
<dbReference type="EMBL" id="JH711576">
    <property type="protein sequence ID" value="EIW82834.1"/>
    <property type="molecule type" value="Genomic_DNA"/>
</dbReference>
<dbReference type="EC" id="5.2.1.8" evidence="2 5"/>
<comment type="catalytic activity">
    <reaction evidence="1 5">
        <text>[protein]-peptidylproline (omega=180) = [protein]-peptidylproline (omega=0)</text>
        <dbReference type="Rhea" id="RHEA:16237"/>
        <dbReference type="Rhea" id="RHEA-COMP:10747"/>
        <dbReference type="Rhea" id="RHEA-COMP:10748"/>
        <dbReference type="ChEBI" id="CHEBI:83833"/>
        <dbReference type="ChEBI" id="CHEBI:83834"/>
        <dbReference type="EC" id="5.2.1.8"/>
    </reaction>
</comment>
<evidence type="ECO:0000313" key="9">
    <source>
        <dbReference type="Proteomes" id="UP000053558"/>
    </source>
</evidence>
<dbReference type="PROSITE" id="PS50059">
    <property type="entry name" value="FKBP_PPIASE"/>
    <property type="match status" value="1"/>
</dbReference>
<sequence length="144" mass="15429">MQIIKFSLSTIFFAVCALAAIDPNPDAPKELVVKTTYLPGDCTSKAKSGDSIQVHYSGTLFANGNKFDSSYDRGRPLPLTLGVGQVIKGWDEGLQGMCVGEKRTLTIPPSKAYGTRGAGKKIPGSSTLVFDVELMGLESRKDEL</sequence>
<dbReference type="OrthoDB" id="1902587at2759"/>
<dbReference type="RefSeq" id="XP_007766793.1">
    <property type="nucleotide sequence ID" value="XM_007768603.1"/>
</dbReference>
<dbReference type="InterPro" id="IPR046357">
    <property type="entry name" value="PPIase_dom_sf"/>
</dbReference>
<keyword evidence="3 5" id="KW-0697">Rotamase</keyword>
<dbReference type="Proteomes" id="UP000053558">
    <property type="component" value="Unassembled WGS sequence"/>
</dbReference>
<feature type="domain" description="PPIase FKBP-type" evidence="7">
    <location>
        <begin position="49"/>
        <end position="138"/>
    </location>
</feature>
<dbReference type="InterPro" id="IPR044609">
    <property type="entry name" value="FKBP2/11"/>
</dbReference>
<dbReference type="InterPro" id="IPR001179">
    <property type="entry name" value="PPIase_FKBP_dom"/>
</dbReference>
<accession>A0A5M3MVT9</accession>
<dbReference type="Pfam" id="PF00254">
    <property type="entry name" value="FKBP_C"/>
    <property type="match status" value="1"/>
</dbReference>
<dbReference type="PANTHER" id="PTHR45779">
    <property type="entry name" value="PEPTIDYLPROLYL ISOMERASE"/>
    <property type="match status" value="1"/>
</dbReference>
<feature type="signal peptide" evidence="6">
    <location>
        <begin position="1"/>
        <end position="19"/>
    </location>
</feature>
<dbReference type="FunFam" id="3.10.50.40:FF:000006">
    <property type="entry name" value="Peptidyl-prolyl cis-trans isomerase"/>
    <property type="match status" value="1"/>
</dbReference>
<evidence type="ECO:0000259" key="7">
    <source>
        <dbReference type="PROSITE" id="PS50059"/>
    </source>
</evidence>
<proteinExistence type="predicted"/>
<evidence type="ECO:0000256" key="2">
    <source>
        <dbReference type="ARBA" id="ARBA00013194"/>
    </source>
</evidence>
<name>A0A5M3MVT9_CONPW</name>
<reference evidence="9" key="1">
    <citation type="journal article" date="2012" name="Science">
        <title>The Paleozoic origin of enzymatic lignin decomposition reconstructed from 31 fungal genomes.</title>
        <authorList>
            <person name="Floudas D."/>
            <person name="Binder M."/>
            <person name="Riley R."/>
            <person name="Barry K."/>
            <person name="Blanchette R.A."/>
            <person name="Henrissat B."/>
            <person name="Martinez A.T."/>
            <person name="Otillar R."/>
            <person name="Spatafora J.W."/>
            <person name="Yadav J.S."/>
            <person name="Aerts A."/>
            <person name="Benoit I."/>
            <person name="Boyd A."/>
            <person name="Carlson A."/>
            <person name="Copeland A."/>
            <person name="Coutinho P.M."/>
            <person name="de Vries R.P."/>
            <person name="Ferreira P."/>
            <person name="Findley K."/>
            <person name="Foster B."/>
            <person name="Gaskell J."/>
            <person name="Glotzer D."/>
            <person name="Gorecki P."/>
            <person name="Heitman J."/>
            <person name="Hesse C."/>
            <person name="Hori C."/>
            <person name="Igarashi K."/>
            <person name="Jurgens J.A."/>
            <person name="Kallen N."/>
            <person name="Kersten P."/>
            <person name="Kohler A."/>
            <person name="Kuees U."/>
            <person name="Kumar T.K.A."/>
            <person name="Kuo A."/>
            <person name="LaButti K."/>
            <person name="Larrondo L.F."/>
            <person name="Lindquist E."/>
            <person name="Ling A."/>
            <person name="Lombard V."/>
            <person name="Lucas S."/>
            <person name="Lundell T."/>
            <person name="Martin R."/>
            <person name="McLaughlin D.J."/>
            <person name="Morgenstern I."/>
            <person name="Morin E."/>
            <person name="Murat C."/>
            <person name="Nagy L.G."/>
            <person name="Nolan M."/>
            <person name="Ohm R.A."/>
            <person name="Patyshakuliyeva A."/>
            <person name="Rokas A."/>
            <person name="Ruiz-Duenas F.J."/>
            <person name="Sabat G."/>
            <person name="Salamov A."/>
            <person name="Samejima M."/>
            <person name="Schmutz J."/>
            <person name="Slot J.C."/>
            <person name="St John F."/>
            <person name="Stenlid J."/>
            <person name="Sun H."/>
            <person name="Sun S."/>
            <person name="Syed K."/>
            <person name="Tsang A."/>
            <person name="Wiebenga A."/>
            <person name="Young D."/>
            <person name="Pisabarro A."/>
            <person name="Eastwood D.C."/>
            <person name="Martin F."/>
            <person name="Cullen D."/>
            <person name="Grigoriev I.V."/>
            <person name="Hibbett D.S."/>
        </authorList>
    </citation>
    <scope>NUCLEOTIDE SEQUENCE [LARGE SCALE GENOMIC DNA]</scope>
    <source>
        <strain evidence="9">RWD-64-598 SS2</strain>
    </source>
</reference>
<evidence type="ECO:0000313" key="8">
    <source>
        <dbReference type="EMBL" id="EIW82834.1"/>
    </source>
</evidence>
<evidence type="ECO:0000256" key="3">
    <source>
        <dbReference type="ARBA" id="ARBA00023110"/>
    </source>
</evidence>
<dbReference type="OMA" id="PKTCDIQ"/>
<comment type="caution">
    <text evidence="8">The sequence shown here is derived from an EMBL/GenBank/DDBJ whole genome shotgun (WGS) entry which is preliminary data.</text>
</comment>
<dbReference type="GO" id="GO:0005783">
    <property type="term" value="C:endoplasmic reticulum"/>
    <property type="evidence" value="ECO:0007669"/>
    <property type="project" value="TreeGrafter"/>
</dbReference>
<dbReference type="KEGG" id="cput:CONPUDRAFT_151891"/>
<evidence type="ECO:0000256" key="1">
    <source>
        <dbReference type="ARBA" id="ARBA00000971"/>
    </source>
</evidence>
<evidence type="ECO:0000256" key="6">
    <source>
        <dbReference type="SAM" id="SignalP"/>
    </source>
</evidence>